<dbReference type="CDD" id="cd00075">
    <property type="entry name" value="HATPase"/>
    <property type="match status" value="1"/>
</dbReference>
<dbReference type="EC" id="2.7.13.3" evidence="2"/>
<feature type="transmembrane region" description="Helical" evidence="9">
    <location>
        <begin position="153"/>
        <end position="173"/>
    </location>
</feature>
<organism evidence="11 12">
    <name type="scientific">Spongiibacter thalassae</name>
    <dbReference type="NCBI Taxonomy" id="2721624"/>
    <lineage>
        <taxon>Bacteria</taxon>
        <taxon>Pseudomonadati</taxon>
        <taxon>Pseudomonadota</taxon>
        <taxon>Gammaproteobacteria</taxon>
        <taxon>Cellvibrionales</taxon>
        <taxon>Spongiibacteraceae</taxon>
        <taxon>Spongiibacter</taxon>
    </lineage>
</organism>
<protein>
    <recommendedName>
        <fullName evidence="2">histidine kinase</fullName>
        <ecNumber evidence="2">2.7.13.3</ecNumber>
    </recommendedName>
</protein>
<keyword evidence="7" id="KW-0067">ATP-binding</keyword>
<dbReference type="InterPro" id="IPR003661">
    <property type="entry name" value="HisK_dim/P_dom"/>
</dbReference>
<keyword evidence="5" id="KW-0547">Nucleotide-binding</keyword>
<keyword evidence="9" id="KW-0812">Transmembrane</keyword>
<evidence type="ECO:0000313" key="11">
    <source>
        <dbReference type="EMBL" id="NKI18805.1"/>
    </source>
</evidence>
<dbReference type="InterPro" id="IPR005467">
    <property type="entry name" value="His_kinase_dom"/>
</dbReference>
<dbReference type="Pfam" id="PF02518">
    <property type="entry name" value="HATPase_c"/>
    <property type="match status" value="1"/>
</dbReference>
<sequence>MVVAADYSQKNAVMRVYSCYRLVLANLLFFSFFITEQDNLIGSERPGLFVLVSFAYLGYSLLALCKHLLSRREPSDNILFFDFFIDVGAIMLMAYCSGSGESGLPLLLIVSISAASMTLPARLCLSIASLSTITTLADAGAHSLNAGTDTRQFVVAGMTGIAYFSTALIIRYLSGRITSAQNLAERRRYDLETLSEINQSIVQRMQTGIVLMSRSGRIKLLNAAAAELLNIRYQHAPRQLFAPPQLIELAMRGRSASEVIQLNSTGLELHINLTHLDHNSEDECLLYIENISKINQRAQNLKLASLGRFSASIAHEIRNPLAAISHAAQLLKENENLDVDDRRFLDIIHNNSVRMDGIIKNILNMSRGNPPRPQRFSLVEHLDQFCQEWHCEQRDKTTLTVSGREFSGQVNVDPHQLNQILSNLTENGVRHAIAAHGSAEIQFVISVGSATGGPCVDVIDSGPGINEADHDRIFEPFFTTQTQGNGLGLYLCRELCLANQIAISYQRGTSKESRFRLQFAHPERGTFAE</sequence>
<reference evidence="11 12" key="1">
    <citation type="submission" date="2020-04" db="EMBL/GenBank/DDBJ databases">
        <authorList>
            <person name="Yoon J."/>
        </authorList>
    </citation>
    <scope>NUCLEOTIDE SEQUENCE [LARGE SCALE GENOMIC DNA]</scope>
    <source>
        <strain evidence="11 12">KMU-166</strain>
    </source>
</reference>
<dbReference type="RefSeq" id="WP_168451333.1">
    <property type="nucleotide sequence ID" value="NZ_JAAWWK010000006.1"/>
</dbReference>
<dbReference type="PROSITE" id="PS50109">
    <property type="entry name" value="HIS_KIN"/>
    <property type="match status" value="1"/>
</dbReference>
<dbReference type="SMART" id="SM00388">
    <property type="entry name" value="HisKA"/>
    <property type="match status" value="1"/>
</dbReference>
<evidence type="ECO:0000256" key="4">
    <source>
        <dbReference type="ARBA" id="ARBA00022679"/>
    </source>
</evidence>
<name>A0ABX1GHX8_9GAMM</name>
<dbReference type="SMART" id="SM00387">
    <property type="entry name" value="HATPase_c"/>
    <property type="match status" value="1"/>
</dbReference>
<dbReference type="InterPro" id="IPR036097">
    <property type="entry name" value="HisK_dim/P_sf"/>
</dbReference>
<evidence type="ECO:0000313" key="12">
    <source>
        <dbReference type="Proteomes" id="UP000765845"/>
    </source>
</evidence>
<proteinExistence type="predicted"/>
<dbReference type="InterPro" id="IPR004358">
    <property type="entry name" value="Sig_transdc_His_kin-like_C"/>
</dbReference>
<keyword evidence="4" id="KW-0808">Transferase</keyword>
<evidence type="ECO:0000256" key="8">
    <source>
        <dbReference type="ARBA" id="ARBA00023012"/>
    </source>
</evidence>
<keyword evidence="12" id="KW-1185">Reference proteome</keyword>
<evidence type="ECO:0000256" key="7">
    <source>
        <dbReference type="ARBA" id="ARBA00022840"/>
    </source>
</evidence>
<evidence type="ECO:0000256" key="3">
    <source>
        <dbReference type="ARBA" id="ARBA00022553"/>
    </source>
</evidence>
<gene>
    <name evidence="11" type="ORF">HCU74_15460</name>
</gene>
<feature type="transmembrane region" description="Helical" evidence="9">
    <location>
        <begin position="77"/>
        <end position="95"/>
    </location>
</feature>
<dbReference type="GO" id="GO:0016301">
    <property type="term" value="F:kinase activity"/>
    <property type="evidence" value="ECO:0007669"/>
    <property type="project" value="UniProtKB-KW"/>
</dbReference>
<dbReference type="Gene3D" id="1.10.287.130">
    <property type="match status" value="1"/>
</dbReference>
<evidence type="ECO:0000256" key="2">
    <source>
        <dbReference type="ARBA" id="ARBA00012438"/>
    </source>
</evidence>
<dbReference type="SUPFAM" id="SSF55874">
    <property type="entry name" value="ATPase domain of HSP90 chaperone/DNA topoisomerase II/histidine kinase"/>
    <property type="match status" value="1"/>
</dbReference>
<evidence type="ECO:0000256" key="1">
    <source>
        <dbReference type="ARBA" id="ARBA00000085"/>
    </source>
</evidence>
<keyword evidence="3" id="KW-0597">Phosphoprotein</keyword>
<dbReference type="Proteomes" id="UP000765845">
    <property type="component" value="Unassembled WGS sequence"/>
</dbReference>
<dbReference type="SUPFAM" id="SSF47384">
    <property type="entry name" value="Homodimeric domain of signal transducing histidine kinase"/>
    <property type="match status" value="1"/>
</dbReference>
<feature type="domain" description="Histidine kinase" evidence="10">
    <location>
        <begin position="312"/>
        <end position="523"/>
    </location>
</feature>
<keyword evidence="6 11" id="KW-0418">Kinase</keyword>
<dbReference type="InterPro" id="IPR036890">
    <property type="entry name" value="HATPase_C_sf"/>
</dbReference>
<comment type="catalytic activity">
    <reaction evidence="1">
        <text>ATP + protein L-histidine = ADP + protein N-phospho-L-histidine.</text>
        <dbReference type="EC" id="2.7.13.3"/>
    </reaction>
</comment>
<dbReference type="PANTHER" id="PTHR42878">
    <property type="entry name" value="TWO-COMPONENT HISTIDINE KINASE"/>
    <property type="match status" value="1"/>
</dbReference>
<accession>A0ABX1GHX8</accession>
<keyword evidence="8" id="KW-0902">Two-component regulatory system</keyword>
<keyword evidence="9" id="KW-1133">Transmembrane helix</keyword>
<evidence type="ECO:0000256" key="9">
    <source>
        <dbReference type="SAM" id="Phobius"/>
    </source>
</evidence>
<dbReference type="CDD" id="cd00082">
    <property type="entry name" value="HisKA"/>
    <property type="match status" value="1"/>
</dbReference>
<feature type="transmembrane region" description="Helical" evidence="9">
    <location>
        <begin position="46"/>
        <end position="65"/>
    </location>
</feature>
<dbReference type="Pfam" id="PF00512">
    <property type="entry name" value="HisKA"/>
    <property type="match status" value="1"/>
</dbReference>
<feature type="transmembrane region" description="Helical" evidence="9">
    <location>
        <begin position="12"/>
        <end position="34"/>
    </location>
</feature>
<dbReference type="Gene3D" id="3.30.565.10">
    <property type="entry name" value="Histidine kinase-like ATPase, C-terminal domain"/>
    <property type="match status" value="1"/>
</dbReference>
<feature type="transmembrane region" description="Helical" evidence="9">
    <location>
        <begin position="107"/>
        <end position="133"/>
    </location>
</feature>
<dbReference type="EMBL" id="JAAWWK010000006">
    <property type="protein sequence ID" value="NKI18805.1"/>
    <property type="molecule type" value="Genomic_DNA"/>
</dbReference>
<comment type="caution">
    <text evidence="11">The sequence shown here is derived from an EMBL/GenBank/DDBJ whole genome shotgun (WGS) entry which is preliminary data.</text>
</comment>
<dbReference type="Pfam" id="PF25323">
    <property type="entry name" value="6TM_PilS"/>
    <property type="match status" value="1"/>
</dbReference>
<dbReference type="InterPro" id="IPR050351">
    <property type="entry name" value="BphY/WalK/GraS-like"/>
</dbReference>
<evidence type="ECO:0000256" key="5">
    <source>
        <dbReference type="ARBA" id="ARBA00022741"/>
    </source>
</evidence>
<keyword evidence="9" id="KW-0472">Membrane</keyword>
<dbReference type="InterPro" id="IPR003594">
    <property type="entry name" value="HATPase_dom"/>
</dbReference>
<evidence type="ECO:0000259" key="10">
    <source>
        <dbReference type="PROSITE" id="PS50109"/>
    </source>
</evidence>
<dbReference type="PANTHER" id="PTHR42878:SF7">
    <property type="entry name" value="SENSOR HISTIDINE KINASE GLRK"/>
    <property type="match status" value="1"/>
</dbReference>
<evidence type="ECO:0000256" key="6">
    <source>
        <dbReference type="ARBA" id="ARBA00022777"/>
    </source>
</evidence>
<dbReference type="PRINTS" id="PR00344">
    <property type="entry name" value="BCTRLSENSOR"/>
</dbReference>